<dbReference type="AlphaFoldDB" id="A0A318NG58"/>
<keyword evidence="5 8" id="KW-1133">Transmembrane helix</keyword>
<dbReference type="SUPFAM" id="SSF82866">
    <property type="entry name" value="Multidrug efflux transporter AcrB transmembrane domain"/>
    <property type="match status" value="2"/>
</dbReference>
<dbReference type="InterPro" id="IPR050545">
    <property type="entry name" value="Mycobact_MmpL"/>
</dbReference>
<dbReference type="EMBL" id="PYBV01000046">
    <property type="protein sequence ID" value="PYC65380.1"/>
    <property type="molecule type" value="Genomic_DNA"/>
</dbReference>
<dbReference type="GO" id="GO:0005886">
    <property type="term" value="C:plasma membrane"/>
    <property type="evidence" value="ECO:0007669"/>
    <property type="project" value="UniProtKB-SubCell"/>
</dbReference>
<name>A0A318NG58_9ACTN</name>
<dbReference type="InterPro" id="IPR004869">
    <property type="entry name" value="MMPL_dom"/>
</dbReference>
<feature type="transmembrane region" description="Helical" evidence="8">
    <location>
        <begin position="614"/>
        <end position="637"/>
    </location>
</feature>
<organism evidence="10 11">
    <name type="scientific">Micromonospora arborensis</name>
    <dbReference type="NCBI Taxonomy" id="2116518"/>
    <lineage>
        <taxon>Bacteria</taxon>
        <taxon>Bacillati</taxon>
        <taxon>Actinomycetota</taxon>
        <taxon>Actinomycetes</taxon>
        <taxon>Micromonosporales</taxon>
        <taxon>Micromonosporaceae</taxon>
        <taxon>Micromonospora</taxon>
    </lineage>
</organism>
<keyword evidence="3" id="KW-1003">Cell membrane</keyword>
<evidence type="ECO:0000256" key="2">
    <source>
        <dbReference type="ARBA" id="ARBA00010157"/>
    </source>
</evidence>
<feature type="transmembrane region" description="Helical" evidence="8">
    <location>
        <begin position="576"/>
        <end position="594"/>
    </location>
</feature>
<evidence type="ECO:0000256" key="8">
    <source>
        <dbReference type="SAM" id="Phobius"/>
    </source>
</evidence>
<evidence type="ECO:0000256" key="3">
    <source>
        <dbReference type="ARBA" id="ARBA00022475"/>
    </source>
</evidence>
<feature type="region of interest" description="Disordered" evidence="7">
    <location>
        <begin position="738"/>
        <end position="761"/>
    </location>
</feature>
<comment type="subcellular location">
    <subcellularLocation>
        <location evidence="1">Cell membrane</location>
        <topology evidence="1">Multi-pass membrane protein</topology>
    </subcellularLocation>
</comment>
<accession>A0A318NG58</accession>
<dbReference type="Proteomes" id="UP000248333">
    <property type="component" value="Unassembled WGS sequence"/>
</dbReference>
<dbReference type="RefSeq" id="WP_110567341.1">
    <property type="nucleotide sequence ID" value="NZ_PYBV01000046.1"/>
</dbReference>
<feature type="transmembrane region" description="Helical" evidence="8">
    <location>
        <begin position="194"/>
        <end position="213"/>
    </location>
</feature>
<evidence type="ECO:0000256" key="6">
    <source>
        <dbReference type="ARBA" id="ARBA00023136"/>
    </source>
</evidence>
<keyword evidence="6 8" id="KW-0472">Membrane</keyword>
<feature type="transmembrane region" description="Helical" evidence="8">
    <location>
        <begin position="381"/>
        <end position="401"/>
    </location>
</feature>
<dbReference type="Gene3D" id="1.20.1640.10">
    <property type="entry name" value="Multidrug efflux transporter AcrB transmembrane domain"/>
    <property type="match status" value="2"/>
</dbReference>
<feature type="transmembrane region" description="Helical" evidence="8">
    <location>
        <begin position="683"/>
        <end position="706"/>
    </location>
</feature>
<keyword evidence="4 8" id="KW-0812">Transmembrane</keyword>
<sequence>MSALDPYPAPPGRHDASRLYRLGRLLAARRRTVLVLAALVTVLAGVFGAGAMNALSLSRFESPGAESVRADALLHERFGTGSPNLLLLVTAKAGTVDSPEVAEAGRALTTELSGQAEVADAGSYWTYDSSPALRSKDGTRALVVAWLPGSATEAREALADLSPRFTRDSGPITVAVGGQDEVFRQVATQARMDFIRAEVVVLPVVFLLLLWVYRRLSAALLTIGVGLFAMLTTLALLRVITLFTEVSTFAANLTLVLGLGLGIDYSLFVIFRFREELARGRDAASAAASATQTAGRTVVFSGVTVAASLAILLALPFPFLRSFAYAGVLVVATSVLGAVIVLPAALAGLGARVARRGVTATPDLERGRWYRLALGVMRRPLLIGGAAVVILLLLGAPFLGVRFGLPDERILPADATSRLVQEHIRADFAVEQSDAIQVVAAGLADPATREADVASYAAALSRLPGVFQVDSRAGSFSGGEQVRPPTDRFDAERGTWLSVIPTTAALDGDVPALVGSVRAVEAPFPVLVGGFPADMTDFRDRLLNRLPLVIVLVLAVTFVILFLMSGSLLVPVKATVLNVLSLSVLFGALVWVFQDGHGAGLIGFTATGRMEPSIPILMFCVAYGLSMDYEVFMISRIREEYDRTGDLVRSVATGIQRGGPLITAAAGIMALTFAAYATGRVGFLQMLGVSMALAVLVDATLIRAVLMPAFMRLAGTANWWAPGPLRRLHRRIGLSESEPAAVPAAPPEPMAQLNPAARVGE</sequence>
<feature type="transmembrane region" description="Helical" evidence="8">
    <location>
        <begin position="33"/>
        <end position="55"/>
    </location>
</feature>
<keyword evidence="11" id="KW-1185">Reference proteome</keyword>
<evidence type="ECO:0000256" key="5">
    <source>
        <dbReference type="ARBA" id="ARBA00022989"/>
    </source>
</evidence>
<evidence type="ECO:0000256" key="1">
    <source>
        <dbReference type="ARBA" id="ARBA00004651"/>
    </source>
</evidence>
<feature type="transmembrane region" description="Helical" evidence="8">
    <location>
        <begin position="298"/>
        <end position="317"/>
    </location>
</feature>
<feature type="transmembrane region" description="Helical" evidence="8">
    <location>
        <begin position="220"/>
        <end position="243"/>
    </location>
</feature>
<dbReference type="OrthoDB" id="7051771at2"/>
<dbReference type="PROSITE" id="PS50156">
    <property type="entry name" value="SSD"/>
    <property type="match status" value="1"/>
</dbReference>
<reference evidence="10 11" key="1">
    <citation type="submission" date="2018-03" db="EMBL/GenBank/DDBJ databases">
        <title>Bioinformatic expansion and discovery of thiopeptide antibiotics.</title>
        <authorList>
            <person name="Schwalen C.J."/>
            <person name="Hudson G.A."/>
            <person name="Mitchell D.A."/>
        </authorList>
    </citation>
    <scope>NUCLEOTIDE SEQUENCE [LARGE SCALE GENOMIC DNA]</scope>
    <source>
        <strain evidence="10 11">NRRL 8041</strain>
    </source>
</reference>
<proteinExistence type="inferred from homology"/>
<dbReference type="InterPro" id="IPR000731">
    <property type="entry name" value="SSD"/>
</dbReference>
<feature type="domain" description="SSD" evidence="9">
    <location>
        <begin position="211"/>
        <end position="348"/>
    </location>
</feature>
<evidence type="ECO:0000256" key="7">
    <source>
        <dbReference type="SAM" id="MobiDB-lite"/>
    </source>
</evidence>
<protein>
    <submittedName>
        <fullName evidence="10">RND transporter</fullName>
    </submittedName>
</protein>
<dbReference type="PANTHER" id="PTHR33406">
    <property type="entry name" value="MEMBRANE PROTEIN MJ1562-RELATED"/>
    <property type="match status" value="1"/>
</dbReference>
<dbReference type="Pfam" id="PF03176">
    <property type="entry name" value="MMPL"/>
    <property type="match status" value="2"/>
</dbReference>
<evidence type="ECO:0000259" key="9">
    <source>
        <dbReference type="PROSITE" id="PS50156"/>
    </source>
</evidence>
<feature type="transmembrane region" description="Helical" evidence="8">
    <location>
        <begin position="249"/>
        <end position="271"/>
    </location>
</feature>
<evidence type="ECO:0000313" key="11">
    <source>
        <dbReference type="Proteomes" id="UP000248333"/>
    </source>
</evidence>
<feature type="transmembrane region" description="Helical" evidence="8">
    <location>
        <begin position="658"/>
        <end position="677"/>
    </location>
</feature>
<gene>
    <name evidence="10" type="ORF">C7C45_28895</name>
</gene>
<comment type="similarity">
    <text evidence="2">Belongs to the resistance-nodulation-cell division (RND) (TC 2.A.6) family. MmpL subfamily.</text>
</comment>
<evidence type="ECO:0000256" key="4">
    <source>
        <dbReference type="ARBA" id="ARBA00022692"/>
    </source>
</evidence>
<feature type="transmembrane region" description="Helical" evidence="8">
    <location>
        <begin position="546"/>
        <end position="564"/>
    </location>
</feature>
<feature type="transmembrane region" description="Helical" evidence="8">
    <location>
        <begin position="323"/>
        <end position="346"/>
    </location>
</feature>
<comment type="caution">
    <text evidence="10">The sequence shown here is derived from an EMBL/GenBank/DDBJ whole genome shotgun (WGS) entry which is preliminary data.</text>
</comment>
<evidence type="ECO:0000313" key="10">
    <source>
        <dbReference type="EMBL" id="PYC65380.1"/>
    </source>
</evidence>
<dbReference type="PANTHER" id="PTHR33406:SF11">
    <property type="entry name" value="MEMBRANE PROTEIN SCO6666-RELATED"/>
    <property type="match status" value="1"/>
</dbReference>